<keyword evidence="10" id="KW-0573">Peptidoglycan synthesis</keyword>
<protein>
    <submittedName>
        <fullName evidence="17">Penicillin-binding protein 2</fullName>
    </submittedName>
</protein>
<dbReference type="GO" id="GO:0009002">
    <property type="term" value="F:serine-type D-Ala-D-Ala carboxypeptidase activity"/>
    <property type="evidence" value="ECO:0007669"/>
    <property type="project" value="InterPro"/>
</dbReference>
<keyword evidence="18" id="KW-1185">Reference proteome</keyword>
<dbReference type="InterPro" id="IPR036138">
    <property type="entry name" value="PBP_dimer_sf"/>
</dbReference>
<evidence type="ECO:0000256" key="13">
    <source>
        <dbReference type="ARBA" id="ARBA00023316"/>
    </source>
</evidence>
<dbReference type="GO" id="GO:0005886">
    <property type="term" value="C:plasma membrane"/>
    <property type="evidence" value="ECO:0007669"/>
    <property type="project" value="UniProtKB-SubCell"/>
</dbReference>
<evidence type="ECO:0000259" key="16">
    <source>
        <dbReference type="Pfam" id="PF03717"/>
    </source>
</evidence>
<dbReference type="Gene3D" id="3.90.1310.10">
    <property type="entry name" value="Penicillin-binding protein 2a (Domain 2)"/>
    <property type="match status" value="1"/>
</dbReference>
<dbReference type="Pfam" id="PF03717">
    <property type="entry name" value="PBP_dimer"/>
    <property type="match status" value="1"/>
</dbReference>
<evidence type="ECO:0000256" key="7">
    <source>
        <dbReference type="ARBA" id="ARBA00022692"/>
    </source>
</evidence>
<keyword evidence="7 14" id="KW-0812">Transmembrane</keyword>
<dbReference type="GO" id="GO:0071972">
    <property type="term" value="F:peptidoglycan L,D-transpeptidase activity"/>
    <property type="evidence" value="ECO:0007669"/>
    <property type="project" value="TreeGrafter"/>
</dbReference>
<evidence type="ECO:0000256" key="12">
    <source>
        <dbReference type="ARBA" id="ARBA00023136"/>
    </source>
</evidence>
<keyword evidence="5" id="KW-0121">Carboxypeptidase</keyword>
<dbReference type="InterPro" id="IPR017790">
    <property type="entry name" value="Penicillin-binding_protein_2"/>
</dbReference>
<dbReference type="SUPFAM" id="SSF56519">
    <property type="entry name" value="Penicillin binding protein dimerisation domain"/>
    <property type="match status" value="1"/>
</dbReference>
<keyword evidence="6" id="KW-0645">Protease</keyword>
<evidence type="ECO:0000256" key="11">
    <source>
        <dbReference type="ARBA" id="ARBA00022989"/>
    </source>
</evidence>
<dbReference type="OrthoDB" id="9766847at2"/>
<dbReference type="GO" id="GO:0008658">
    <property type="term" value="F:penicillin binding"/>
    <property type="evidence" value="ECO:0007669"/>
    <property type="project" value="InterPro"/>
</dbReference>
<reference evidence="17 18" key="1">
    <citation type="submission" date="2018-06" db="EMBL/GenBank/DDBJ databases">
        <title>Genomic Encyclopedia of Archaeal and Bacterial Type Strains, Phase II (KMG-II): from individual species to whole genera.</title>
        <authorList>
            <person name="Goeker M."/>
        </authorList>
    </citation>
    <scope>NUCLEOTIDE SEQUENCE [LARGE SCALE GENOMIC DNA]</scope>
    <source>
        <strain evidence="17 18">DSM 22009</strain>
    </source>
</reference>
<dbReference type="PANTHER" id="PTHR30627:SF2">
    <property type="entry name" value="PEPTIDOGLYCAN D,D-TRANSPEPTIDASE MRDA"/>
    <property type="match status" value="1"/>
</dbReference>
<keyword evidence="13" id="KW-0961">Cell wall biogenesis/degradation</keyword>
<dbReference type="GO" id="GO:0006508">
    <property type="term" value="P:proteolysis"/>
    <property type="evidence" value="ECO:0007669"/>
    <property type="project" value="UniProtKB-KW"/>
</dbReference>
<evidence type="ECO:0000256" key="2">
    <source>
        <dbReference type="ARBA" id="ARBA00004236"/>
    </source>
</evidence>
<feature type="transmembrane region" description="Helical" evidence="14">
    <location>
        <begin position="20"/>
        <end position="37"/>
    </location>
</feature>
<evidence type="ECO:0000256" key="3">
    <source>
        <dbReference type="ARBA" id="ARBA00022475"/>
    </source>
</evidence>
<dbReference type="GO" id="GO:0071555">
    <property type="term" value="P:cell wall organization"/>
    <property type="evidence" value="ECO:0007669"/>
    <property type="project" value="UniProtKB-KW"/>
</dbReference>
<evidence type="ECO:0000256" key="9">
    <source>
        <dbReference type="ARBA" id="ARBA00022960"/>
    </source>
</evidence>
<evidence type="ECO:0000313" key="17">
    <source>
        <dbReference type="EMBL" id="PZX18423.1"/>
    </source>
</evidence>
<dbReference type="Proteomes" id="UP000248916">
    <property type="component" value="Unassembled WGS sequence"/>
</dbReference>
<keyword evidence="8" id="KW-0378">Hydrolase</keyword>
<dbReference type="GO" id="GO:0008360">
    <property type="term" value="P:regulation of cell shape"/>
    <property type="evidence" value="ECO:0007669"/>
    <property type="project" value="UniProtKB-KW"/>
</dbReference>
<dbReference type="InterPro" id="IPR012338">
    <property type="entry name" value="Beta-lactam/transpept-like"/>
</dbReference>
<sequence>MNRSPKDLDTSRRRIARRAVILGGLQLGGAGILGWRMRQMQVEQADAFRMLAEENRINMRLIAPPRGLIFDRNGIPLAENAQNYRIVIVREDAGDVDEAIEKLKKLIEIDPMDLERAHRELARRSPFVPVTLTDQRSWEDVALIAVNAPALPGITPDVGLTRNYPLAEDYAHIVGYVGPVSDYDLSRMDDDDPLLQIPKFQIGKTGVEQKYERRLRGKAGARQIEVNAAGRVMRELGRDDGVPGDSIQLTVESRLQNFVEARLGLNESASAVVMDPRNGDLLAVGNAPSFDPNRFVRGISVDGYQELTGNRYRPLGNKAVQGAYPPGSTFKMMVSLAALDAGLLKPEDRFYCGGHTQLGNRRFHCWKRGGHGWVDLEKSLEQSCDVYYYELAQRVGIDRIAATARRFGIGQQMDLPMSAVTAGVMPDRDWIRERYDQSWRVGDSLNAAIGQGYVLASPLQLAVMTSRIATGTRIEPRLVKMVGGVEQAPRGLEPLGFDENHLRVIRDGMHAVSNSARGTAYRSRIDADGRIMAGKTGTSQVRSVVVNNQDVPWEERDHALFVGYAPYDAPSVAVSVVVEHGGGGSSTAAPVARDILLYALYGTLPPLDSYPPEQRGDIETLQSSLTLRQDFRPGNRLSRA</sequence>
<keyword evidence="12 14" id="KW-0472">Membrane</keyword>
<comment type="caution">
    <text evidence="17">The sequence shown here is derived from an EMBL/GenBank/DDBJ whole genome shotgun (WGS) entry which is preliminary data.</text>
</comment>
<keyword evidence="4" id="KW-0997">Cell inner membrane</keyword>
<dbReference type="GO" id="GO:0009252">
    <property type="term" value="P:peptidoglycan biosynthetic process"/>
    <property type="evidence" value="ECO:0007669"/>
    <property type="project" value="UniProtKB-KW"/>
</dbReference>
<dbReference type="InterPro" id="IPR050515">
    <property type="entry name" value="Beta-lactam/transpept"/>
</dbReference>
<feature type="domain" description="Penicillin-binding protein dimerisation" evidence="16">
    <location>
        <begin position="62"/>
        <end position="235"/>
    </location>
</feature>
<evidence type="ECO:0000256" key="5">
    <source>
        <dbReference type="ARBA" id="ARBA00022645"/>
    </source>
</evidence>
<gene>
    <name evidence="17" type="ORF">LX81_01055</name>
</gene>
<evidence type="ECO:0000259" key="15">
    <source>
        <dbReference type="Pfam" id="PF00905"/>
    </source>
</evidence>
<evidence type="ECO:0000256" key="14">
    <source>
        <dbReference type="SAM" id="Phobius"/>
    </source>
</evidence>
<evidence type="ECO:0000256" key="10">
    <source>
        <dbReference type="ARBA" id="ARBA00022984"/>
    </source>
</evidence>
<accession>A0A2W7NG00</accession>
<dbReference type="EMBL" id="QKZL01000003">
    <property type="protein sequence ID" value="PZX18423.1"/>
    <property type="molecule type" value="Genomic_DNA"/>
</dbReference>
<dbReference type="RefSeq" id="WP_111536227.1">
    <property type="nucleotide sequence ID" value="NZ_QKZL01000003.1"/>
</dbReference>
<keyword evidence="9" id="KW-0133">Cell shape</keyword>
<dbReference type="InterPro" id="IPR001460">
    <property type="entry name" value="PCN-bd_Tpept"/>
</dbReference>
<evidence type="ECO:0000256" key="8">
    <source>
        <dbReference type="ARBA" id="ARBA00022801"/>
    </source>
</evidence>
<evidence type="ECO:0000256" key="6">
    <source>
        <dbReference type="ARBA" id="ARBA00022670"/>
    </source>
</evidence>
<dbReference type="InterPro" id="IPR005311">
    <property type="entry name" value="PBP_dimer"/>
</dbReference>
<name>A0A2W7NG00_9RHOB</name>
<dbReference type="Gene3D" id="3.40.710.10">
    <property type="entry name" value="DD-peptidase/beta-lactamase superfamily"/>
    <property type="match status" value="1"/>
</dbReference>
<organism evidence="17 18">
    <name type="scientific">Palleronia aestuarii</name>
    <dbReference type="NCBI Taxonomy" id="568105"/>
    <lineage>
        <taxon>Bacteria</taxon>
        <taxon>Pseudomonadati</taxon>
        <taxon>Pseudomonadota</taxon>
        <taxon>Alphaproteobacteria</taxon>
        <taxon>Rhodobacterales</taxon>
        <taxon>Roseobacteraceae</taxon>
        <taxon>Palleronia</taxon>
    </lineage>
</organism>
<keyword evidence="3" id="KW-1003">Cell membrane</keyword>
<evidence type="ECO:0000256" key="4">
    <source>
        <dbReference type="ARBA" id="ARBA00022519"/>
    </source>
</evidence>
<dbReference type="Pfam" id="PF00905">
    <property type="entry name" value="Transpeptidase"/>
    <property type="match status" value="1"/>
</dbReference>
<feature type="domain" description="Penicillin-binding protein transpeptidase" evidence="15">
    <location>
        <begin position="270"/>
        <end position="596"/>
    </location>
</feature>
<dbReference type="AlphaFoldDB" id="A0A2W7NG00"/>
<dbReference type="PANTHER" id="PTHR30627">
    <property type="entry name" value="PEPTIDOGLYCAN D,D-TRANSPEPTIDASE"/>
    <property type="match status" value="1"/>
</dbReference>
<evidence type="ECO:0000313" key="18">
    <source>
        <dbReference type="Proteomes" id="UP000248916"/>
    </source>
</evidence>
<keyword evidence="11 14" id="KW-1133">Transmembrane helix</keyword>
<dbReference type="NCBIfam" id="TIGR03423">
    <property type="entry name" value="pbp2_mrdA"/>
    <property type="match status" value="1"/>
</dbReference>
<comment type="subcellular location">
    <subcellularLocation>
        <location evidence="2">Cell membrane</location>
    </subcellularLocation>
    <subcellularLocation>
        <location evidence="1">Membrane</location>
        <topology evidence="1">Single-pass membrane protein</topology>
    </subcellularLocation>
</comment>
<dbReference type="Gene3D" id="3.30.1390.30">
    <property type="entry name" value="Penicillin-binding protein 2a, domain 3"/>
    <property type="match status" value="1"/>
</dbReference>
<dbReference type="SUPFAM" id="SSF56601">
    <property type="entry name" value="beta-lactamase/transpeptidase-like"/>
    <property type="match status" value="1"/>
</dbReference>
<evidence type="ECO:0000256" key="1">
    <source>
        <dbReference type="ARBA" id="ARBA00004167"/>
    </source>
</evidence>
<proteinExistence type="predicted"/>